<proteinExistence type="predicted"/>
<keyword evidence="2" id="KW-1185">Reference proteome</keyword>
<accession>A0A1V2A3X2</accession>
<dbReference type="OrthoDB" id="2973394at2"/>
<dbReference type="EMBL" id="MSFI01000032">
    <property type="protein sequence ID" value="OMP65703.1"/>
    <property type="molecule type" value="Genomic_DNA"/>
</dbReference>
<gene>
    <name evidence="1" type="ORF">BTO28_16240</name>
</gene>
<organism evidence="1 2">
    <name type="scientific">Domibacillus epiphyticus</name>
    <dbReference type="NCBI Taxonomy" id="1714355"/>
    <lineage>
        <taxon>Bacteria</taxon>
        <taxon>Bacillati</taxon>
        <taxon>Bacillota</taxon>
        <taxon>Bacilli</taxon>
        <taxon>Bacillales</taxon>
        <taxon>Bacillaceae</taxon>
        <taxon>Domibacillus</taxon>
    </lineage>
</organism>
<reference evidence="1 2" key="1">
    <citation type="submission" date="2016-12" db="EMBL/GenBank/DDBJ databases">
        <title>Domibacillus sp. SAB 38T whole genome sequencing.</title>
        <authorList>
            <person name="Verma A."/>
            <person name="Ojha A.K."/>
            <person name="Krishnamurthi S."/>
        </authorList>
    </citation>
    <scope>NUCLEOTIDE SEQUENCE [LARGE SCALE GENOMIC DNA]</scope>
    <source>
        <strain evidence="1 2">SAB 38</strain>
    </source>
</reference>
<evidence type="ECO:0000313" key="1">
    <source>
        <dbReference type="EMBL" id="OMP65703.1"/>
    </source>
</evidence>
<sequence>MEDFQVVVEMMNGDSRVYQFKNTDEQEIVEELKTSSVWLEIPQNYETHYIQTDKIKRINIMPKTFLKKINKNILLS</sequence>
<evidence type="ECO:0000313" key="2">
    <source>
        <dbReference type="Proteomes" id="UP000188613"/>
    </source>
</evidence>
<dbReference type="Proteomes" id="UP000188613">
    <property type="component" value="Unassembled WGS sequence"/>
</dbReference>
<comment type="caution">
    <text evidence="1">The sequence shown here is derived from an EMBL/GenBank/DDBJ whole genome shotgun (WGS) entry which is preliminary data.</text>
</comment>
<dbReference type="STRING" id="1714355.BTO28_16240"/>
<protein>
    <submittedName>
        <fullName evidence="1">Uncharacterized protein</fullName>
    </submittedName>
</protein>
<dbReference type="RefSeq" id="WP_076768222.1">
    <property type="nucleotide sequence ID" value="NZ_MSFI01000032.1"/>
</dbReference>
<dbReference type="AlphaFoldDB" id="A0A1V2A3X2"/>
<name>A0A1V2A3X2_9BACI</name>